<gene>
    <name evidence="2" type="ORF">LPLAT_LOCUS9098</name>
</gene>
<keyword evidence="1" id="KW-1133">Transmembrane helix</keyword>
<accession>A0AAV2NSZ5</accession>
<keyword evidence="1" id="KW-0472">Membrane</keyword>
<protein>
    <submittedName>
        <fullName evidence="2">Uncharacterized protein</fullName>
    </submittedName>
</protein>
<reference evidence="2" key="1">
    <citation type="submission" date="2024-04" db="EMBL/GenBank/DDBJ databases">
        <authorList>
            <consortium name="Molecular Ecology Group"/>
        </authorList>
    </citation>
    <scope>NUCLEOTIDE SEQUENCE</scope>
</reference>
<dbReference type="EMBL" id="OZ034827">
    <property type="protein sequence ID" value="CAL1683357.1"/>
    <property type="molecule type" value="Genomic_DNA"/>
</dbReference>
<name>A0AAV2NSZ5_9HYME</name>
<keyword evidence="3" id="KW-1185">Reference proteome</keyword>
<evidence type="ECO:0000313" key="2">
    <source>
        <dbReference type="EMBL" id="CAL1683357.1"/>
    </source>
</evidence>
<proteinExistence type="predicted"/>
<sequence>MESRSRSYSRGVRGLSKVMTPRAVKVRAAASSSESILYVWNNTNAMEISLPGSSHELFLSLIVALICCYTLYGGAAL</sequence>
<evidence type="ECO:0000256" key="1">
    <source>
        <dbReference type="SAM" id="Phobius"/>
    </source>
</evidence>
<feature type="transmembrane region" description="Helical" evidence="1">
    <location>
        <begin position="57"/>
        <end position="75"/>
    </location>
</feature>
<dbReference type="AlphaFoldDB" id="A0AAV2NSZ5"/>
<organism evidence="2 3">
    <name type="scientific">Lasius platythorax</name>
    <dbReference type="NCBI Taxonomy" id="488582"/>
    <lineage>
        <taxon>Eukaryota</taxon>
        <taxon>Metazoa</taxon>
        <taxon>Ecdysozoa</taxon>
        <taxon>Arthropoda</taxon>
        <taxon>Hexapoda</taxon>
        <taxon>Insecta</taxon>
        <taxon>Pterygota</taxon>
        <taxon>Neoptera</taxon>
        <taxon>Endopterygota</taxon>
        <taxon>Hymenoptera</taxon>
        <taxon>Apocrita</taxon>
        <taxon>Aculeata</taxon>
        <taxon>Formicoidea</taxon>
        <taxon>Formicidae</taxon>
        <taxon>Formicinae</taxon>
        <taxon>Lasius</taxon>
        <taxon>Lasius</taxon>
    </lineage>
</organism>
<keyword evidence="1" id="KW-0812">Transmembrane</keyword>
<dbReference type="Proteomes" id="UP001497644">
    <property type="component" value="Chromosome 4"/>
</dbReference>
<evidence type="ECO:0000313" key="3">
    <source>
        <dbReference type="Proteomes" id="UP001497644"/>
    </source>
</evidence>